<comment type="similarity">
    <text evidence="2">Belongs to the AB hydrolase superfamily. FUS2 hydrolase family.</text>
</comment>
<accession>A0A4P8GL85</accession>
<feature type="domain" description="AB hydrolase-1" evidence="3">
    <location>
        <begin position="36"/>
        <end position="276"/>
    </location>
</feature>
<name>A0A4P8GL85_ENTCL</name>
<keyword evidence="4" id="KW-0614">Plasmid</keyword>
<dbReference type="Gene3D" id="3.40.50.1820">
    <property type="entry name" value="alpha/beta hydrolase"/>
    <property type="match status" value="1"/>
</dbReference>
<evidence type="ECO:0000313" key="4">
    <source>
        <dbReference type="EMBL" id="QCO95805.1"/>
    </source>
</evidence>
<protein>
    <recommendedName>
        <fullName evidence="3">AB hydrolase-1 domain-containing protein</fullName>
    </recommendedName>
</protein>
<evidence type="ECO:0000259" key="3">
    <source>
        <dbReference type="Pfam" id="PF00561"/>
    </source>
</evidence>
<evidence type="ECO:0000256" key="1">
    <source>
        <dbReference type="ARBA" id="ARBA00022801"/>
    </source>
</evidence>
<sequence length="296" mass="32865">MTNLIKGHILMEISTEKMSNGIVLTLRSPSDSTKSPVIILCHGFCGIREFLLPDFAEAFTRAGFSTITFDYRGFGDSDGERGRLVPAMQIDDIISVVNWAREQPSLDAQRIGLWGTSFGGCHVFGAAVRSQGVKCIVSQLAFADGEGIVTGNMNNEEKEAFVSTLDKMAEKQKSTGKEMFVGVNRVLSDTESKSFFEENRTQHPKMDTKIPFLTVRETLLYKPALDASLVTCPTLIVIAGQDTVNPPEQGRALFDAVGAKEKRLYEVSSARHYDFYAGEHLKQVINIQKEWFKTHL</sequence>
<dbReference type="InterPro" id="IPR029058">
    <property type="entry name" value="AB_hydrolase_fold"/>
</dbReference>
<organism evidence="4">
    <name type="scientific">Enterobacter cloacae</name>
    <dbReference type="NCBI Taxonomy" id="550"/>
    <lineage>
        <taxon>Bacteria</taxon>
        <taxon>Pseudomonadati</taxon>
        <taxon>Pseudomonadota</taxon>
        <taxon>Gammaproteobacteria</taxon>
        <taxon>Enterobacterales</taxon>
        <taxon>Enterobacteriaceae</taxon>
        <taxon>Enterobacter</taxon>
        <taxon>Enterobacter cloacae complex</taxon>
    </lineage>
</organism>
<keyword evidence="1" id="KW-0378">Hydrolase</keyword>
<dbReference type="AlphaFoldDB" id="A0A4P8GL85"/>
<dbReference type="Pfam" id="PF00561">
    <property type="entry name" value="Abhydrolase_1"/>
    <property type="match status" value="1"/>
</dbReference>
<dbReference type="EMBL" id="MK471334">
    <property type="protein sequence ID" value="QCO95805.1"/>
    <property type="molecule type" value="Genomic_DNA"/>
</dbReference>
<dbReference type="GO" id="GO:0052689">
    <property type="term" value="F:carboxylic ester hydrolase activity"/>
    <property type="evidence" value="ECO:0007669"/>
    <property type="project" value="UniProtKB-ARBA"/>
</dbReference>
<dbReference type="PANTHER" id="PTHR22946">
    <property type="entry name" value="DIENELACTONE HYDROLASE DOMAIN-CONTAINING PROTEIN-RELATED"/>
    <property type="match status" value="1"/>
</dbReference>
<reference evidence="4" key="1">
    <citation type="submission" date="2019-01" db="EMBL/GenBank/DDBJ databases">
        <title>Genetic and biochemical characterization of FRI-3, a novel variant of the Ambler class A carbapenemase FRI-1.</title>
        <authorList>
            <person name="Schauer J.M."/>
            <person name="Gatermann S.G."/>
            <person name="Pfennigwerth N.E."/>
        </authorList>
    </citation>
    <scope>NUCLEOTIDE SEQUENCE</scope>
    <source>
        <plasmid evidence="4">pNRZ-28021</plasmid>
    </source>
</reference>
<evidence type="ECO:0000256" key="2">
    <source>
        <dbReference type="ARBA" id="ARBA00038115"/>
    </source>
</evidence>
<dbReference type="InterPro" id="IPR000073">
    <property type="entry name" value="AB_hydrolase_1"/>
</dbReference>
<geneLocation type="plasmid" evidence="4">
    <name>pNRZ-28021</name>
</geneLocation>
<dbReference type="PANTHER" id="PTHR22946:SF9">
    <property type="entry name" value="POLYKETIDE TRANSFERASE AF380"/>
    <property type="match status" value="1"/>
</dbReference>
<proteinExistence type="inferred from homology"/>
<dbReference type="SUPFAM" id="SSF53474">
    <property type="entry name" value="alpha/beta-Hydrolases"/>
    <property type="match status" value="1"/>
</dbReference>
<dbReference type="InterPro" id="IPR050261">
    <property type="entry name" value="FrsA_esterase"/>
</dbReference>